<dbReference type="EMBL" id="ASHM01198656">
    <property type="protein sequence ID" value="PNX66786.1"/>
    <property type="molecule type" value="Genomic_DNA"/>
</dbReference>
<reference evidence="2 3" key="2">
    <citation type="journal article" date="2017" name="Front. Plant Sci.">
        <title>Gene Classification and Mining of Molecular Markers Useful in Red Clover (Trifolium pratense) Breeding.</title>
        <authorList>
            <person name="Istvanek J."/>
            <person name="Dluhosova J."/>
            <person name="Dluhos P."/>
            <person name="Patkova L."/>
            <person name="Nedelnik J."/>
            <person name="Repkova J."/>
        </authorList>
    </citation>
    <scope>NUCLEOTIDE SEQUENCE [LARGE SCALE GENOMIC DNA]</scope>
    <source>
        <strain evidence="3">cv. Tatra</strain>
        <tissue evidence="2">Young leaves</tissue>
    </source>
</reference>
<feature type="non-terminal residue" evidence="2">
    <location>
        <position position="1"/>
    </location>
</feature>
<evidence type="ECO:0000313" key="3">
    <source>
        <dbReference type="Proteomes" id="UP000236291"/>
    </source>
</evidence>
<gene>
    <name evidence="2" type="ORF">L195_g063213</name>
</gene>
<evidence type="ECO:0000256" key="1">
    <source>
        <dbReference type="SAM" id="MobiDB-lite"/>
    </source>
</evidence>
<protein>
    <submittedName>
        <fullName evidence="2">Uncharacterized protein</fullName>
    </submittedName>
</protein>
<reference evidence="2 3" key="1">
    <citation type="journal article" date="2014" name="Am. J. Bot.">
        <title>Genome assembly and annotation for red clover (Trifolium pratense; Fabaceae).</title>
        <authorList>
            <person name="Istvanek J."/>
            <person name="Jaros M."/>
            <person name="Krenek A."/>
            <person name="Repkova J."/>
        </authorList>
    </citation>
    <scope>NUCLEOTIDE SEQUENCE [LARGE SCALE GENOMIC DNA]</scope>
    <source>
        <strain evidence="3">cv. Tatra</strain>
        <tissue evidence="2">Young leaves</tissue>
    </source>
</reference>
<organism evidence="2 3">
    <name type="scientific">Trifolium pratense</name>
    <name type="common">Red clover</name>
    <dbReference type="NCBI Taxonomy" id="57577"/>
    <lineage>
        <taxon>Eukaryota</taxon>
        <taxon>Viridiplantae</taxon>
        <taxon>Streptophyta</taxon>
        <taxon>Embryophyta</taxon>
        <taxon>Tracheophyta</taxon>
        <taxon>Spermatophyta</taxon>
        <taxon>Magnoliopsida</taxon>
        <taxon>eudicotyledons</taxon>
        <taxon>Gunneridae</taxon>
        <taxon>Pentapetalae</taxon>
        <taxon>rosids</taxon>
        <taxon>fabids</taxon>
        <taxon>Fabales</taxon>
        <taxon>Fabaceae</taxon>
        <taxon>Papilionoideae</taxon>
        <taxon>50 kb inversion clade</taxon>
        <taxon>NPAAA clade</taxon>
        <taxon>Hologalegina</taxon>
        <taxon>IRL clade</taxon>
        <taxon>Trifolieae</taxon>
        <taxon>Trifolium</taxon>
    </lineage>
</organism>
<proteinExistence type="predicted"/>
<dbReference type="Proteomes" id="UP000236291">
    <property type="component" value="Unassembled WGS sequence"/>
</dbReference>
<name>A0A2K3KKJ3_TRIPR</name>
<feature type="region of interest" description="Disordered" evidence="1">
    <location>
        <begin position="45"/>
        <end position="70"/>
    </location>
</feature>
<evidence type="ECO:0000313" key="2">
    <source>
        <dbReference type="EMBL" id="PNX66786.1"/>
    </source>
</evidence>
<feature type="non-terminal residue" evidence="2">
    <location>
        <position position="84"/>
    </location>
</feature>
<accession>A0A2K3KKJ3</accession>
<sequence>GIQGHKIAECQLLTEVPPDQVNYTQGNPYNQGPRNHPYLSYKSNNALYAPGQAPTPSPPGFQTPAQNAPRKSNLELMMENFIAI</sequence>
<comment type="caution">
    <text evidence="2">The sequence shown here is derived from an EMBL/GenBank/DDBJ whole genome shotgun (WGS) entry which is preliminary data.</text>
</comment>
<dbReference type="AlphaFoldDB" id="A0A2K3KKJ3"/>